<feature type="non-terminal residue" evidence="2">
    <location>
        <position position="1"/>
    </location>
</feature>
<name>A0A4Q9PVL9_9APHY</name>
<evidence type="ECO:0000313" key="3">
    <source>
        <dbReference type="Proteomes" id="UP000292082"/>
    </source>
</evidence>
<evidence type="ECO:0000313" key="2">
    <source>
        <dbReference type="EMBL" id="TBU58509.1"/>
    </source>
</evidence>
<reference evidence="2 3" key="1">
    <citation type="submission" date="2019-01" db="EMBL/GenBank/DDBJ databases">
        <title>Draft genome sequences of three monokaryotic isolates of the white-rot basidiomycete fungus Dichomitus squalens.</title>
        <authorList>
            <consortium name="DOE Joint Genome Institute"/>
            <person name="Lopez S.C."/>
            <person name="Andreopoulos B."/>
            <person name="Pangilinan J."/>
            <person name="Lipzen A."/>
            <person name="Riley R."/>
            <person name="Ahrendt S."/>
            <person name="Ng V."/>
            <person name="Barry K."/>
            <person name="Daum C."/>
            <person name="Grigoriev I.V."/>
            <person name="Hilden K.S."/>
            <person name="Makela M.R."/>
            <person name="de Vries R.P."/>
        </authorList>
    </citation>
    <scope>NUCLEOTIDE SEQUENCE [LARGE SCALE GENOMIC DNA]</scope>
    <source>
        <strain evidence="2 3">CBS 464.89</strain>
    </source>
</reference>
<dbReference type="Pfam" id="PF00075">
    <property type="entry name" value="RNase_H"/>
    <property type="match status" value="1"/>
</dbReference>
<organism evidence="2 3">
    <name type="scientific">Dichomitus squalens</name>
    <dbReference type="NCBI Taxonomy" id="114155"/>
    <lineage>
        <taxon>Eukaryota</taxon>
        <taxon>Fungi</taxon>
        <taxon>Dikarya</taxon>
        <taxon>Basidiomycota</taxon>
        <taxon>Agaricomycotina</taxon>
        <taxon>Agaricomycetes</taxon>
        <taxon>Polyporales</taxon>
        <taxon>Polyporaceae</taxon>
        <taxon>Dichomitus</taxon>
    </lineage>
</organism>
<keyword evidence="3" id="KW-1185">Reference proteome</keyword>
<dbReference type="InterPro" id="IPR036397">
    <property type="entry name" value="RNaseH_sf"/>
</dbReference>
<dbReference type="EMBL" id="ML145124">
    <property type="protein sequence ID" value="TBU58509.1"/>
    <property type="molecule type" value="Genomic_DNA"/>
</dbReference>
<dbReference type="GO" id="GO:0003676">
    <property type="term" value="F:nucleic acid binding"/>
    <property type="evidence" value="ECO:0007669"/>
    <property type="project" value="InterPro"/>
</dbReference>
<gene>
    <name evidence="2" type="ORF">BD310DRAFT_819356</name>
</gene>
<protein>
    <recommendedName>
        <fullName evidence="1">RNase H type-1 domain-containing protein</fullName>
    </recommendedName>
</protein>
<sequence length="258" mass="28777">ESTTGLTQETDSKLVLQTVTTRLRKNEDIGCIGKSNVGFTKAVVATLRRRKALVKFKWVKGHSGHPRNEGADRLAGLGALKSAPDQVDVQAPDDLRISGAKLQAMTQRMAYTAIMARKAAKLPPRPKTVHDLDTVRAGVEHACQAQVTDRAIWTSLTKKTLFTREARVETTTRRFLWMSIHEGYMIGNYWQRESMSDEMKSRAVCSVCGETETMTHKLFECVAEGQQTAWTMFKKLWTSTGLPWWEPNGGTVFGAACL</sequence>
<dbReference type="AlphaFoldDB" id="A0A4Q9PVL9"/>
<dbReference type="SUPFAM" id="SSF53098">
    <property type="entry name" value="Ribonuclease H-like"/>
    <property type="match status" value="1"/>
</dbReference>
<dbReference type="Gene3D" id="3.30.420.10">
    <property type="entry name" value="Ribonuclease H-like superfamily/Ribonuclease H"/>
    <property type="match status" value="1"/>
</dbReference>
<proteinExistence type="predicted"/>
<evidence type="ECO:0000259" key="1">
    <source>
        <dbReference type="PROSITE" id="PS50879"/>
    </source>
</evidence>
<dbReference type="InterPro" id="IPR012337">
    <property type="entry name" value="RNaseH-like_sf"/>
</dbReference>
<dbReference type="STRING" id="114155.A0A4Q9PVL9"/>
<dbReference type="PROSITE" id="PS50879">
    <property type="entry name" value="RNASE_H_1"/>
    <property type="match status" value="1"/>
</dbReference>
<dbReference type="GO" id="GO:0004523">
    <property type="term" value="F:RNA-DNA hybrid ribonuclease activity"/>
    <property type="evidence" value="ECO:0007669"/>
    <property type="project" value="InterPro"/>
</dbReference>
<dbReference type="InterPro" id="IPR002156">
    <property type="entry name" value="RNaseH_domain"/>
</dbReference>
<dbReference type="Proteomes" id="UP000292082">
    <property type="component" value="Unassembled WGS sequence"/>
</dbReference>
<accession>A0A4Q9PVL9</accession>
<feature type="domain" description="RNase H type-1" evidence="1">
    <location>
        <begin position="1"/>
        <end position="80"/>
    </location>
</feature>